<reference evidence="2 3" key="1">
    <citation type="journal article" date="2015" name="Nature">
        <title>rRNA introns, odd ribosomes, and small enigmatic genomes across a large radiation of phyla.</title>
        <authorList>
            <person name="Brown C.T."/>
            <person name="Hug L.A."/>
            <person name="Thomas B.C."/>
            <person name="Sharon I."/>
            <person name="Castelle C.J."/>
            <person name="Singh A."/>
            <person name="Wilkins M.J."/>
            <person name="Williams K.H."/>
            <person name="Banfield J.F."/>
        </authorList>
    </citation>
    <scope>NUCLEOTIDE SEQUENCE [LARGE SCALE GENOMIC DNA]</scope>
</reference>
<evidence type="ECO:0000259" key="1">
    <source>
        <dbReference type="Pfam" id="PF00534"/>
    </source>
</evidence>
<dbReference type="EMBL" id="LCQD01000003">
    <property type="protein sequence ID" value="KKW13269.1"/>
    <property type="molecule type" value="Genomic_DNA"/>
</dbReference>
<dbReference type="InterPro" id="IPR001296">
    <property type="entry name" value="Glyco_trans_1"/>
</dbReference>
<evidence type="ECO:0000313" key="2">
    <source>
        <dbReference type="EMBL" id="KKW13269.1"/>
    </source>
</evidence>
<dbReference type="SUPFAM" id="SSF53756">
    <property type="entry name" value="UDP-Glycosyltransferase/glycogen phosphorylase"/>
    <property type="match status" value="1"/>
</dbReference>
<evidence type="ECO:0000313" key="3">
    <source>
        <dbReference type="Proteomes" id="UP000034588"/>
    </source>
</evidence>
<comment type="caution">
    <text evidence="2">The sequence shown here is derived from an EMBL/GenBank/DDBJ whole genome shotgun (WGS) entry which is preliminary data.</text>
</comment>
<dbReference type="AlphaFoldDB" id="A0A0G1Z3B6"/>
<protein>
    <recommendedName>
        <fullName evidence="1">Glycosyl transferase family 1 domain-containing protein</fullName>
    </recommendedName>
</protein>
<feature type="domain" description="Glycosyl transferase family 1" evidence="1">
    <location>
        <begin position="131"/>
        <end position="246"/>
    </location>
</feature>
<dbReference type="Pfam" id="PF00534">
    <property type="entry name" value="Glycos_transf_1"/>
    <property type="match status" value="1"/>
</dbReference>
<gene>
    <name evidence="2" type="ORF">UY48_C0003G0091</name>
</gene>
<dbReference type="GO" id="GO:0016757">
    <property type="term" value="F:glycosyltransferase activity"/>
    <property type="evidence" value="ECO:0007669"/>
    <property type="project" value="InterPro"/>
</dbReference>
<organism evidence="2 3">
    <name type="scientific">Candidatus Gottesmanbacteria bacterium GW2011_GWB1_49_7</name>
    <dbReference type="NCBI Taxonomy" id="1618448"/>
    <lineage>
        <taxon>Bacteria</taxon>
        <taxon>Candidatus Gottesmaniibacteriota</taxon>
    </lineage>
</organism>
<sequence>MRIFVDDMSSGIGGGQRWSKDFAHWLIGRGHQVKLATRTENIVGFAGEPTEVYFDMAPHGNTYRYPKGAKVFLWCHVPSSLSFQDEALKVAEVIASSKWSAAQVHNTWSVTPKVLMPFGKPVVNRRNSGSYGLFVGRLTMAKGAIAALRIHRRCDRAFPLVMVGATWSSPLFDKTVIRNQAAAQGVTLIEDASEFKIKELYLDARVFFQLAGLDKNPPEAFGLAAADAYLSGIPVLAYPAGAIREWLPEEWWINDADPKDIMGKWDRADSFIPDSKVVYEISEQGFTERAKSVLGSWV</sequence>
<name>A0A0G1Z3B6_9BACT</name>
<dbReference type="Proteomes" id="UP000034588">
    <property type="component" value="Unassembled WGS sequence"/>
</dbReference>
<proteinExistence type="predicted"/>
<dbReference type="Gene3D" id="3.40.50.2000">
    <property type="entry name" value="Glycogen Phosphorylase B"/>
    <property type="match status" value="1"/>
</dbReference>
<accession>A0A0G1Z3B6</accession>